<name>A0ACB9YJ97_9PEZI</name>
<dbReference type="EMBL" id="MU393633">
    <property type="protein sequence ID" value="KAI4859448.1"/>
    <property type="molecule type" value="Genomic_DNA"/>
</dbReference>
<evidence type="ECO:0000313" key="2">
    <source>
        <dbReference type="Proteomes" id="UP001497700"/>
    </source>
</evidence>
<proteinExistence type="predicted"/>
<reference evidence="1 2" key="1">
    <citation type="journal article" date="2022" name="New Phytol.">
        <title>Ecological generalism drives hyperdiversity of secondary metabolite gene clusters in xylarialean endophytes.</title>
        <authorList>
            <person name="Franco M.E.E."/>
            <person name="Wisecaver J.H."/>
            <person name="Arnold A.E."/>
            <person name="Ju Y.M."/>
            <person name="Slot J.C."/>
            <person name="Ahrendt S."/>
            <person name="Moore L.P."/>
            <person name="Eastman K.E."/>
            <person name="Scott K."/>
            <person name="Konkel Z."/>
            <person name="Mondo S.J."/>
            <person name="Kuo A."/>
            <person name="Hayes R.D."/>
            <person name="Haridas S."/>
            <person name="Andreopoulos B."/>
            <person name="Riley R."/>
            <person name="LaButti K."/>
            <person name="Pangilinan J."/>
            <person name="Lipzen A."/>
            <person name="Amirebrahimi M."/>
            <person name="Yan J."/>
            <person name="Adam C."/>
            <person name="Keymanesh K."/>
            <person name="Ng V."/>
            <person name="Louie K."/>
            <person name="Northen T."/>
            <person name="Drula E."/>
            <person name="Henrissat B."/>
            <person name="Hsieh H.M."/>
            <person name="Youens-Clark K."/>
            <person name="Lutzoni F."/>
            <person name="Miadlikowska J."/>
            <person name="Eastwood D.C."/>
            <person name="Hamelin R.C."/>
            <person name="Grigoriev I.V."/>
            <person name="U'Ren J.M."/>
        </authorList>
    </citation>
    <scope>NUCLEOTIDE SEQUENCE [LARGE SCALE GENOMIC DNA]</scope>
    <source>
        <strain evidence="1 2">CBS 119005</strain>
    </source>
</reference>
<sequence length="553" mass="63165">MDPLSVAGLALTAADQLWKISERTAELVSNFRDFDHDTKVLETKIKDDNARTKALRQLLFEPSTIYQSQTLFEQFDPEVQNHIQIFFEQAIGIIQQAHQLLSRLQALPDETNLVDKFSRLSTPSSSIFITWPNGSNSSLSQTQDVSKKPSRTFQRLRWSLLDKKRVEAIVLEFSEVNKRIYDNIKLWCLGTSIGVDLQHLRHLEENTTSRTLGFDVDARLQLAASAGQSMPGTLEVQQIEDARRALYSVVPVEGKFGIMQWDSKPILVEYRSYAPESPVPVEMDSRTHDLVDKLAKLLRQPKETVFRTPSCWGWARQMQYNRVAFMFSIPEGCAPQPKSLYHIFGSGSQPPSLGQRFTLALQLARCISHLQLVKWVHKSFRSENVLFFPQAESSSGSTCTAEEYTDFSEPWVLGYEFSRPEAYFSQGQSDRSPLRDVYRHPDRQGRPTQPFNKVHDIYALGVVLLEIGLWQQATSLEKSGFANVRDPQAIKKQLLRHVEKRLASKMGEKYQQVVLTCLKNGFDVKDDSKEDLKLQQAFRTKVINVLENAAKYI</sequence>
<comment type="caution">
    <text evidence="1">The sequence shown here is derived from an EMBL/GenBank/DDBJ whole genome shotgun (WGS) entry which is preliminary data.</text>
</comment>
<protein>
    <submittedName>
        <fullName evidence="1">Uncharacterized protein</fullName>
    </submittedName>
</protein>
<dbReference type="Proteomes" id="UP001497700">
    <property type="component" value="Unassembled WGS sequence"/>
</dbReference>
<keyword evidence="2" id="KW-1185">Reference proteome</keyword>
<accession>A0ACB9YJ97</accession>
<evidence type="ECO:0000313" key="1">
    <source>
        <dbReference type="EMBL" id="KAI4859448.1"/>
    </source>
</evidence>
<organism evidence="1 2">
    <name type="scientific">Hypoxylon rubiginosum</name>
    <dbReference type="NCBI Taxonomy" id="110542"/>
    <lineage>
        <taxon>Eukaryota</taxon>
        <taxon>Fungi</taxon>
        <taxon>Dikarya</taxon>
        <taxon>Ascomycota</taxon>
        <taxon>Pezizomycotina</taxon>
        <taxon>Sordariomycetes</taxon>
        <taxon>Xylariomycetidae</taxon>
        <taxon>Xylariales</taxon>
        <taxon>Hypoxylaceae</taxon>
        <taxon>Hypoxylon</taxon>
    </lineage>
</organism>
<gene>
    <name evidence="1" type="ORF">F4820DRAFT_166401</name>
</gene>